<protein>
    <submittedName>
        <fullName evidence="8">Outer membrane protein assembly factor BamA</fullName>
    </submittedName>
</protein>
<evidence type="ECO:0000259" key="6">
    <source>
        <dbReference type="Pfam" id="PF01103"/>
    </source>
</evidence>
<dbReference type="InterPro" id="IPR000184">
    <property type="entry name" value="Bac_surfAg_D15"/>
</dbReference>
<reference evidence="8 9" key="1">
    <citation type="submission" date="2018-07" db="EMBL/GenBank/DDBJ databases">
        <title>Freshwater and sediment microbial communities from various areas in North America, analyzing microbe dynamics in response to fracking.</title>
        <authorList>
            <person name="Lamendella R."/>
        </authorList>
    </citation>
    <scope>NUCLEOTIDE SEQUENCE [LARGE SCALE GENOMIC DNA]</scope>
    <source>
        <strain evidence="8 9">160A</strain>
    </source>
</reference>
<organism evidence="8 9">
    <name type="scientific">Marinilabilia salmonicolor</name>
    <dbReference type="NCBI Taxonomy" id="989"/>
    <lineage>
        <taxon>Bacteria</taxon>
        <taxon>Pseudomonadati</taxon>
        <taxon>Bacteroidota</taxon>
        <taxon>Bacteroidia</taxon>
        <taxon>Marinilabiliales</taxon>
        <taxon>Marinilabiliaceae</taxon>
        <taxon>Marinilabilia</taxon>
    </lineage>
</organism>
<feature type="domain" description="POTRA" evidence="7">
    <location>
        <begin position="50"/>
        <end position="151"/>
    </location>
</feature>
<evidence type="ECO:0000256" key="4">
    <source>
        <dbReference type="ARBA" id="ARBA00023136"/>
    </source>
</evidence>
<evidence type="ECO:0000256" key="2">
    <source>
        <dbReference type="ARBA" id="ARBA00022692"/>
    </source>
</evidence>
<dbReference type="InterPro" id="IPR010827">
    <property type="entry name" value="BamA/TamA_POTRA"/>
</dbReference>
<keyword evidence="5" id="KW-0998">Cell outer membrane</keyword>
<dbReference type="PANTHER" id="PTHR12815:SF47">
    <property type="entry name" value="TRANSLOCATION AND ASSEMBLY MODULE SUBUNIT TAMA"/>
    <property type="match status" value="1"/>
</dbReference>
<keyword evidence="2" id="KW-0812">Transmembrane</keyword>
<dbReference type="PROSITE" id="PS51257">
    <property type="entry name" value="PROKAR_LIPOPROTEIN"/>
    <property type="match status" value="1"/>
</dbReference>
<gene>
    <name evidence="8" type="ORF">DFO77_11049</name>
</gene>
<sequence length="770" mass="89022">MFKNITSFRNFIPFFIGLMVLFGTGCSSTKFVPEGEHLLSNVKVKNRGADVRKEQLKPYIRQQENTKLLGVWKFYLGLYNLSGRDGGKGINKWLRSIGEEPVIYDPFLATQSSRQISLFLKNQGYFRTSVNDTAIFSGKKKVKVTYDINPGNRYHLKNIFYRIEDDSIRQEILNDTLSTLLRSGRPFTVDLHERERERITENLRSKGFYKFSEEFIYFRSDTTTGNHQVVDSMVVVSPEDALGYKHHRRFKVNRVLFHIGMGAADAIGADSGRTSVAADTLNYKDIVVVYNEKLSFKPELLFSSSYIHPGDIYNARMVSRTHQLLSGLRLFKYINIRFRETGNFDADGKPLLDCVIRLSPGKPQSVSFDIEGTNSSGNLGAAGNLTYQHKNLMRGGEFFTFNTRLARQNQFVRSSAEEFNTLELGAEASLVFPRFLLPLRIEQFRQRYNPKTNIGLAYNYQRRPDYTRTIANARLGYNWKSSRYISHSFYPIEFNLVNIPEVNDEFWDRISNTFLRYTYEDHLIMNMNYSFLLNQQVLGQRRDFWYLRANVESAGNLLSSVSGLWNEDSGQDYDELLGIRYAQYVKGDVDLRFNNRLDRYTSLVWRFFAGVGYPYGNLDVLPFEKRYFSGGANSIRAWPVRGLGPGSYNEEGARFYNQTADIKLEFNLEYRFKLFWILEGALFMDVGNIWSIREDASPEGGLFDFETFAEQLAVGTGLGTRFDFNYFIFRFDAGLKTHDPSLPAGERWIPLNRPWTWDDVGFNFAIGYPF</sequence>
<evidence type="ECO:0000259" key="7">
    <source>
        <dbReference type="Pfam" id="PF07244"/>
    </source>
</evidence>
<dbReference type="Gene3D" id="2.40.160.50">
    <property type="entry name" value="membrane protein fhac: a member of the omp85/tpsb transporter family"/>
    <property type="match status" value="1"/>
</dbReference>
<dbReference type="RefSeq" id="WP_114436977.1">
    <property type="nucleotide sequence ID" value="NZ_QPIZ01000010.1"/>
</dbReference>
<dbReference type="AlphaFoldDB" id="A0A368V3C7"/>
<comment type="subcellular location">
    <subcellularLocation>
        <location evidence="1">Membrane</location>
    </subcellularLocation>
</comment>
<keyword evidence="3" id="KW-0732">Signal</keyword>
<proteinExistence type="predicted"/>
<evidence type="ECO:0000313" key="9">
    <source>
        <dbReference type="Proteomes" id="UP000252733"/>
    </source>
</evidence>
<dbReference type="Pfam" id="PF07244">
    <property type="entry name" value="POTRA"/>
    <property type="match status" value="1"/>
</dbReference>
<feature type="domain" description="Bacterial surface antigen (D15)" evidence="6">
    <location>
        <begin position="554"/>
        <end position="770"/>
    </location>
</feature>
<name>A0A368V3C7_9BACT</name>
<comment type="caution">
    <text evidence="8">The sequence shown here is derived from an EMBL/GenBank/DDBJ whole genome shotgun (WGS) entry which is preliminary data.</text>
</comment>
<dbReference type="PANTHER" id="PTHR12815">
    <property type="entry name" value="SORTING AND ASSEMBLY MACHINERY SAMM50 PROTEIN FAMILY MEMBER"/>
    <property type="match status" value="1"/>
</dbReference>
<evidence type="ECO:0000256" key="3">
    <source>
        <dbReference type="ARBA" id="ARBA00022729"/>
    </source>
</evidence>
<dbReference type="GO" id="GO:0019867">
    <property type="term" value="C:outer membrane"/>
    <property type="evidence" value="ECO:0007669"/>
    <property type="project" value="InterPro"/>
</dbReference>
<dbReference type="InterPro" id="IPR039910">
    <property type="entry name" value="D15-like"/>
</dbReference>
<dbReference type="Pfam" id="PF01103">
    <property type="entry name" value="Omp85"/>
    <property type="match status" value="1"/>
</dbReference>
<dbReference type="EMBL" id="QPIZ01000010">
    <property type="protein sequence ID" value="RCW35283.1"/>
    <property type="molecule type" value="Genomic_DNA"/>
</dbReference>
<keyword evidence="4" id="KW-0472">Membrane</keyword>
<evidence type="ECO:0000313" key="8">
    <source>
        <dbReference type="EMBL" id="RCW35283.1"/>
    </source>
</evidence>
<dbReference type="Proteomes" id="UP000252733">
    <property type="component" value="Unassembled WGS sequence"/>
</dbReference>
<accession>A0A368V3C7</accession>
<keyword evidence="9" id="KW-1185">Reference proteome</keyword>
<evidence type="ECO:0000256" key="5">
    <source>
        <dbReference type="ARBA" id="ARBA00023237"/>
    </source>
</evidence>
<evidence type="ECO:0000256" key="1">
    <source>
        <dbReference type="ARBA" id="ARBA00004370"/>
    </source>
</evidence>